<dbReference type="AlphaFoldDB" id="D8R229"/>
<evidence type="ECO:0000313" key="2">
    <source>
        <dbReference type="Proteomes" id="UP000001514"/>
    </source>
</evidence>
<dbReference type="HOGENOM" id="CLU_2282331_0_0_1"/>
<proteinExistence type="predicted"/>
<name>D8R229_SELML</name>
<reference evidence="1 2" key="1">
    <citation type="journal article" date="2011" name="Science">
        <title>The Selaginella genome identifies genetic changes associated with the evolution of vascular plants.</title>
        <authorList>
            <person name="Banks J.A."/>
            <person name="Nishiyama T."/>
            <person name="Hasebe M."/>
            <person name="Bowman J.L."/>
            <person name="Gribskov M."/>
            <person name="dePamphilis C."/>
            <person name="Albert V.A."/>
            <person name="Aono N."/>
            <person name="Aoyama T."/>
            <person name="Ambrose B.A."/>
            <person name="Ashton N.W."/>
            <person name="Axtell M.J."/>
            <person name="Barker E."/>
            <person name="Barker M.S."/>
            <person name="Bennetzen J.L."/>
            <person name="Bonawitz N.D."/>
            <person name="Chapple C."/>
            <person name="Cheng C."/>
            <person name="Correa L.G."/>
            <person name="Dacre M."/>
            <person name="DeBarry J."/>
            <person name="Dreyer I."/>
            <person name="Elias M."/>
            <person name="Engstrom E.M."/>
            <person name="Estelle M."/>
            <person name="Feng L."/>
            <person name="Finet C."/>
            <person name="Floyd S.K."/>
            <person name="Frommer W.B."/>
            <person name="Fujita T."/>
            <person name="Gramzow L."/>
            <person name="Gutensohn M."/>
            <person name="Harholt J."/>
            <person name="Hattori M."/>
            <person name="Heyl A."/>
            <person name="Hirai T."/>
            <person name="Hiwatashi Y."/>
            <person name="Ishikawa M."/>
            <person name="Iwata M."/>
            <person name="Karol K.G."/>
            <person name="Koehler B."/>
            <person name="Kolukisaoglu U."/>
            <person name="Kubo M."/>
            <person name="Kurata T."/>
            <person name="Lalonde S."/>
            <person name="Li K."/>
            <person name="Li Y."/>
            <person name="Litt A."/>
            <person name="Lyons E."/>
            <person name="Manning G."/>
            <person name="Maruyama T."/>
            <person name="Michael T.P."/>
            <person name="Mikami K."/>
            <person name="Miyazaki S."/>
            <person name="Morinaga S."/>
            <person name="Murata T."/>
            <person name="Mueller-Roeber B."/>
            <person name="Nelson D.R."/>
            <person name="Obara M."/>
            <person name="Oguri Y."/>
            <person name="Olmstead R.G."/>
            <person name="Onodera N."/>
            <person name="Petersen B.L."/>
            <person name="Pils B."/>
            <person name="Prigge M."/>
            <person name="Rensing S.A."/>
            <person name="Riano-Pachon D.M."/>
            <person name="Roberts A.W."/>
            <person name="Sato Y."/>
            <person name="Scheller H.V."/>
            <person name="Schulz B."/>
            <person name="Schulz C."/>
            <person name="Shakirov E.V."/>
            <person name="Shibagaki N."/>
            <person name="Shinohara N."/>
            <person name="Shippen D.E."/>
            <person name="Soerensen I."/>
            <person name="Sotooka R."/>
            <person name="Sugimoto N."/>
            <person name="Sugita M."/>
            <person name="Sumikawa N."/>
            <person name="Tanurdzic M."/>
            <person name="Theissen G."/>
            <person name="Ulvskov P."/>
            <person name="Wakazuki S."/>
            <person name="Weng J.K."/>
            <person name="Willats W.W."/>
            <person name="Wipf D."/>
            <person name="Wolf P.G."/>
            <person name="Yang L."/>
            <person name="Zimmer A.D."/>
            <person name="Zhu Q."/>
            <person name="Mitros T."/>
            <person name="Hellsten U."/>
            <person name="Loque D."/>
            <person name="Otillar R."/>
            <person name="Salamov A."/>
            <person name="Schmutz J."/>
            <person name="Shapiro H."/>
            <person name="Lindquist E."/>
            <person name="Lucas S."/>
            <person name="Rokhsar D."/>
            <person name="Grigoriev I.V."/>
        </authorList>
    </citation>
    <scope>NUCLEOTIDE SEQUENCE [LARGE SCALE GENOMIC DNA]</scope>
</reference>
<accession>D8R229</accession>
<protein>
    <submittedName>
        <fullName evidence="1">Uncharacterized protein</fullName>
    </submittedName>
</protein>
<dbReference type="Proteomes" id="UP000001514">
    <property type="component" value="Unassembled WGS sequence"/>
</dbReference>
<sequence>MGRVYCENDVPVVPVMEGWMSDKGALLAMLGLGGDGMLSPQHDPVLGLACLARRDWKRKNKFVDNLDVTLQALDRILTGCCFYSRIGERDVASTKVWIFNCT</sequence>
<dbReference type="Gramene" id="EFJ33997">
    <property type="protein sequence ID" value="EFJ33997"/>
    <property type="gene ID" value="SELMODRAFT_406345"/>
</dbReference>
<evidence type="ECO:0000313" key="1">
    <source>
        <dbReference type="EMBL" id="EFJ33997.1"/>
    </source>
</evidence>
<gene>
    <name evidence="1" type="ORF">SELMODRAFT_406345</name>
</gene>
<keyword evidence="2" id="KW-1185">Reference proteome</keyword>
<organism evidence="2">
    <name type="scientific">Selaginella moellendorffii</name>
    <name type="common">Spikemoss</name>
    <dbReference type="NCBI Taxonomy" id="88036"/>
    <lineage>
        <taxon>Eukaryota</taxon>
        <taxon>Viridiplantae</taxon>
        <taxon>Streptophyta</taxon>
        <taxon>Embryophyta</taxon>
        <taxon>Tracheophyta</taxon>
        <taxon>Lycopodiopsida</taxon>
        <taxon>Selaginellales</taxon>
        <taxon>Selaginellaceae</taxon>
        <taxon>Selaginella</taxon>
    </lineage>
</organism>
<dbReference type="EMBL" id="GL377570">
    <property type="protein sequence ID" value="EFJ33997.1"/>
    <property type="molecule type" value="Genomic_DNA"/>
</dbReference>
<dbReference type="KEGG" id="smo:SELMODRAFT_406345"/>
<dbReference type="InParanoid" id="D8R229"/>